<comment type="caution">
    <text evidence="1">The sequence shown here is derived from an EMBL/GenBank/DDBJ whole genome shotgun (WGS) entry which is preliminary data.</text>
</comment>
<sequence>MINGLVLGGIMESSLLKEAEQRAVDFVEDESLDLSSYLKGKEFVFVPSVKHPSGGEMFIGDDSYSSLKLLFESLHQTTYFKQRIDFVDFRGIGMKLFGDWLFGRADNIADDNSFKIELERRARDTLKPYTVIVPCKITYPSRESVEIPFGDVRLVNILRLKEIFESERESLQFGGNQLYWDDSEANYMEFFWFTIVTTTSVSNQGRAFQLAERASFHVLNLLHLFITGTHSNDWDTGFKLDSSTRSFCIFKEDNQNFEYSVNYKLVHGNAGIPDDFWGLLVSGNYAKLVHIQGRCIDSFLAMSQLSPAKSRLLDASYWIGDAMREKSLSVKVVKYVFGLERLVLFKSDGNGKGNMFANVTNGVKLIH</sequence>
<accession>A0AAW7QXU9</accession>
<protein>
    <submittedName>
        <fullName evidence="1">Uncharacterized protein</fullName>
    </submittedName>
</protein>
<dbReference type="EMBL" id="JAGGJB010000004">
    <property type="protein sequence ID" value="MDN7125060.1"/>
    <property type="molecule type" value="Genomic_DNA"/>
</dbReference>
<dbReference type="RefSeq" id="WP_301774774.1">
    <property type="nucleotide sequence ID" value="NZ_JAGGJB010000004.1"/>
</dbReference>
<dbReference type="AlphaFoldDB" id="A0AAW7QXU9"/>
<proteinExistence type="predicted"/>
<gene>
    <name evidence="1" type="ORF">J6I90_09215</name>
</gene>
<dbReference type="Proteomes" id="UP001169492">
    <property type="component" value="Unassembled WGS sequence"/>
</dbReference>
<evidence type="ECO:0000313" key="2">
    <source>
        <dbReference type="Proteomes" id="UP001169492"/>
    </source>
</evidence>
<evidence type="ECO:0000313" key="1">
    <source>
        <dbReference type="EMBL" id="MDN7125060.1"/>
    </source>
</evidence>
<name>A0AAW7QXU9_9GAMM</name>
<reference evidence="1 2" key="1">
    <citation type="submission" date="2021-03" db="EMBL/GenBank/DDBJ databases">
        <title>Pseudidiomarina terrestris, a new bacterium isolated from saline soil.</title>
        <authorList>
            <person name="Galisteo C."/>
            <person name="De La Haba R."/>
            <person name="Sanchez-Porro C."/>
            <person name="Ventosa A."/>
        </authorList>
    </citation>
    <scope>NUCLEOTIDE SEQUENCE [LARGE SCALE GENOMIC DNA]</scope>
    <source>
        <strain evidence="1 2">1APP75-32.1</strain>
    </source>
</reference>
<organism evidence="1 2">
    <name type="scientific">Pseudidiomarina terrestris</name>
    <dbReference type="NCBI Taxonomy" id="2820060"/>
    <lineage>
        <taxon>Bacteria</taxon>
        <taxon>Pseudomonadati</taxon>
        <taxon>Pseudomonadota</taxon>
        <taxon>Gammaproteobacteria</taxon>
        <taxon>Alteromonadales</taxon>
        <taxon>Idiomarinaceae</taxon>
        <taxon>Pseudidiomarina</taxon>
    </lineage>
</organism>